<dbReference type="GO" id="GO:0005634">
    <property type="term" value="C:nucleus"/>
    <property type="evidence" value="ECO:0007669"/>
    <property type="project" value="UniProtKB-SubCell"/>
</dbReference>
<evidence type="ECO:0000256" key="7">
    <source>
        <dbReference type="ARBA" id="ARBA00023328"/>
    </source>
</evidence>
<dbReference type="PANTHER" id="PTHR14401:SF6">
    <property type="entry name" value="CENTROMERE PROTEIN K"/>
    <property type="match status" value="1"/>
</dbReference>
<proteinExistence type="inferred from homology"/>
<evidence type="ECO:0000256" key="3">
    <source>
        <dbReference type="ARBA" id="ARBA00005795"/>
    </source>
</evidence>
<sequence length="285" mass="32692">MDADELLENAKALANQMSEYQDNLPPDALASELSEAARVELIDECEEQFCQLQQLQSEITLADTESLQNPDHQAASRLNTLAAELKEWQEIQPKLLSSNPEVLLAVGKKELPCLNKQLEMVLSCSQAKRDNLKDVLKSELEWLEQKKEVLKAATEQVTALQEENSRLSEKGVLQDMKKKIHRLKEYHENLLETLGDILAEHFPLPQQGGNANKKRKNVFPEPRADLIPLHDILELLMNKLVETPHEPYVQINDTFWPPYIEMLLRHGIASRHPEDCFKIRLEAFY</sequence>
<keyword evidence="4" id="KW-0158">Chromosome</keyword>
<evidence type="ECO:0000256" key="4">
    <source>
        <dbReference type="ARBA" id="ARBA00022454"/>
    </source>
</evidence>
<accession>A0AAD7WAE4</accession>
<dbReference type="EMBL" id="JAINUG010000177">
    <property type="protein sequence ID" value="KAJ8389832.1"/>
    <property type="molecule type" value="Genomic_DNA"/>
</dbReference>
<evidence type="ECO:0000256" key="6">
    <source>
        <dbReference type="ARBA" id="ARBA00023242"/>
    </source>
</evidence>
<dbReference type="AlphaFoldDB" id="A0AAD7WAE4"/>
<evidence type="ECO:0008006" key="11">
    <source>
        <dbReference type="Google" id="ProtNLM"/>
    </source>
</evidence>
<evidence type="ECO:0000256" key="5">
    <source>
        <dbReference type="ARBA" id="ARBA00023054"/>
    </source>
</evidence>
<organism evidence="9 10">
    <name type="scientific">Aldrovandia affinis</name>
    <dbReference type="NCBI Taxonomy" id="143900"/>
    <lineage>
        <taxon>Eukaryota</taxon>
        <taxon>Metazoa</taxon>
        <taxon>Chordata</taxon>
        <taxon>Craniata</taxon>
        <taxon>Vertebrata</taxon>
        <taxon>Euteleostomi</taxon>
        <taxon>Actinopterygii</taxon>
        <taxon>Neopterygii</taxon>
        <taxon>Teleostei</taxon>
        <taxon>Notacanthiformes</taxon>
        <taxon>Halosauridae</taxon>
        <taxon>Aldrovandia</taxon>
    </lineage>
</organism>
<keyword evidence="10" id="KW-1185">Reference proteome</keyword>
<evidence type="ECO:0000256" key="2">
    <source>
        <dbReference type="ARBA" id="ARBA00004584"/>
    </source>
</evidence>
<evidence type="ECO:0000313" key="10">
    <source>
        <dbReference type="Proteomes" id="UP001221898"/>
    </source>
</evidence>
<comment type="subcellular location">
    <subcellularLocation>
        <location evidence="2">Chromosome</location>
        <location evidence="2">Centromere</location>
    </subcellularLocation>
    <subcellularLocation>
        <location evidence="1">Nucleus</location>
    </subcellularLocation>
</comment>
<evidence type="ECO:0000256" key="8">
    <source>
        <dbReference type="SAM" id="Coils"/>
    </source>
</evidence>
<name>A0AAD7WAE4_9TELE</name>
<dbReference type="PANTHER" id="PTHR14401">
    <property type="entry name" value="CENTROMERE PROTEIN K"/>
    <property type="match status" value="1"/>
</dbReference>
<comment type="similarity">
    <text evidence="3">Belongs to the CENP-K/MCM22 family.</text>
</comment>
<comment type="caution">
    <text evidence="9">The sequence shown here is derived from an EMBL/GenBank/DDBJ whole genome shotgun (WGS) entry which is preliminary data.</text>
</comment>
<gene>
    <name evidence="9" type="ORF">AAFF_G00113010</name>
</gene>
<evidence type="ECO:0000313" key="9">
    <source>
        <dbReference type="EMBL" id="KAJ8389832.1"/>
    </source>
</evidence>
<keyword evidence="7" id="KW-0137">Centromere</keyword>
<feature type="coiled-coil region" evidence="8">
    <location>
        <begin position="3"/>
        <end position="58"/>
    </location>
</feature>
<reference evidence="9" key="1">
    <citation type="journal article" date="2023" name="Science">
        <title>Genome structures resolve the early diversification of teleost fishes.</title>
        <authorList>
            <person name="Parey E."/>
            <person name="Louis A."/>
            <person name="Montfort J."/>
            <person name="Bouchez O."/>
            <person name="Roques C."/>
            <person name="Iampietro C."/>
            <person name="Lluch J."/>
            <person name="Castinel A."/>
            <person name="Donnadieu C."/>
            <person name="Desvignes T."/>
            <person name="Floi Bucao C."/>
            <person name="Jouanno E."/>
            <person name="Wen M."/>
            <person name="Mejri S."/>
            <person name="Dirks R."/>
            <person name="Jansen H."/>
            <person name="Henkel C."/>
            <person name="Chen W.J."/>
            <person name="Zahm M."/>
            <person name="Cabau C."/>
            <person name="Klopp C."/>
            <person name="Thompson A.W."/>
            <person name="Robinson-Rechavi M."/>
            <person name="Braasch I."/>
            <person name="Lecointre G."/>
            <person name="Bobe J."/>
            <person name="Postlethwait J.H."/>
            <person name="Berthelot C."/>
            <person name="Roest Crollius H."/>
            <person name="Guiguen Y."/>
        </authorList>
    </citation>
    <scope>NUCLEOTIDE SEQUENCE</scope>
    <source>
        <strain evidence="9">NC1722</strain>
    </source>
</reference>
<dbReference type="Proteomes" id="UP001221898">
    <property type="component" value="Unassembled WGS sequence"/>
</dbReference>
<keyword evidence="6" id="KW-0539">Nucleus</keyword>
<dbReference type="GO" id="GO:0000070">
    <property type="term" value="P:mitotic sister chromatid segregation"/>
    <property type="evidence" value="ECO:0007669"/>
    <property type="project" value="TreeGrafter"/>
</dbReference>
<feature type="coiled-coil region" evidence="8">
    <location>
        <begin position="133"/>
        <end position="193"/>
    </location>
</feature>
<protein>
    <recommendedName>
        <fullName evidence="11">Centromere protein K</fullName>
    </recommendedName>
</protein>
<dbReference type="Pfam" id="PF11802">
    <property type="entry name" value="CENP-K"/>
    <property type="match status" value="1"/>
</dbReference>
<evidence type="ECO:0000256" key="1">
    <source>
        <dbReference type="ARBA" id="ARBA00004123"/>
    </source>
</evidence>
<dbReference type="GO" id="GO:0000775">
    <property type="term" value="C:chromosome, centromeric region"/>
    <property type="evidence" value="ECO:0007669"/>
    <property type="project" value="UniProtKB-SubCell"/>
</dbReference>
<dbReference type="InterPro" id="IPR020993">
    <property type="entry name" value="Centromere_CenpK"/>
</dbReference>
<dbReference type="GO" id="GO:0051382">
    <property type="term" value="P:kinetochore assembly"/>
    <property type="evidence" value="ECO:0007669"/>
    <property type="project" value="InterPro"/>
</dbReference>
<keyword evidence="5 8" id="KW-0175">Coiled coil</keyword>